<protein>
    <submittedName>
        <fullName evidence="2">Uncharacterized protein</fullName>
    </submittedName>
</protein>
<dbReference type="OrthoDB" id="2556491at2759"/>
<feature type="compositionally biased region" description="Polar residues" evidence="1">
    <location>
        <begin position="431"/>
        <end position="454"/>
    </location>
</feature>
<feature type="region of interest" description="Disordered" evidence="1">
    <location>
        <begin position="231"/>
        <end position="332"/>
    </location>
</feature>
<feature type="region of interest" description="Disordered" evidence="1">
    <location>
        <begin position="1"/>
        <end position="36"/>
    </location>
</feature>
<organism evidence="2 3">
    <name type="scientific">Tilletiaria anomala (strain ATCC 24038 / CBS 436.72 / UBC 951)</name>
    <dbReference type="NCBI Taxonomy" id="1037660"/>
    <lineage>
        <taxon>Eukaryota</taxon>
        <taxon>Fungi</taxon>
        <taxon>Dikarya</taxon>
        <taxon>Basidiomycota</taxon>
        <taxon>Ustilaginomycotina</taxon>
        <taxon>Exobasidiomycetes</taxon>
        <taxon>Georgefischeriales</taxon>
        <taxon>Tilletiariaceae</taxon>
        <taxon>Tilletiaria</taxon>
    </lineage>
</organism>
<dbReference type="HOGENOM" id="CLU_408909_0_0_1"/>
<dbReference type="Proteomes" id="UP000027361">
    <property type="component" value="Unassembled WGS sequence"/>
</dbReference>
<dbReference type="OMA" id="TENVEWA"/>
<comment type="caution">
    <text evidence="2">The sequence shown here is derived from an EMBL/GenBank/DDBJ whole genome shotgun (WGS) entry which is preliminary data.</text>
</comment>
<feature type="region of interest" description="Disordered" evidence="1">
    <location>
        <begin position="374"/>
        <end position="605"/>
    </location>
</feature>
<feature type="compositionally biased region" description="Basic and acidic residues" evidence="1">
    <location>
        <begin position="8"/>
        <end position="22"/>
    </location>
</feature>
<evidence type="ECO:0000313" key="3">
    <source>
        <dbReference type="Proteomes" id="UP000027361"/>
    </source>
</evidence>
<feature type="compositionally biased region" description="Low complexity" evidence="1">
    <location>
        <begin position="383"/>
        <end position="394"/>
    </location>
</feature>
<dbReference type="STRING" id="1037660.A0A066WDL3"/>
<feature type="compositionally biased region" description="Low complexity" evidence="1">
    <location>
        <begin position="484"/>
        <end position="496"/>
    </location>
</feature>
<dbReference type="InParanoid" id="A0A066WDL3"/>
<proteinExistence type="predicted"/>
<dbReference type="RefSeq" id="XP_013244874.1">
    <property type="nucleotide sequence ID" value="XM_013389420.1"/>
</dbReference>
<sequence length="672" mass="74913">MRGWDANVDARREEQFMRKMSDSHSFTRPGRFFPPPFRVDGRLAYVEEDQSGADSPGPSNWLERSNDAHRPKRQRLQFTSELAPPVTRLNPDGTENVEWARYQSALRLKSKWDSIYEKFKDAHLLPQDEIFLGSQRHGEMRVLRDRGILRGLKKEINFGHFIKLEEAAEQEERLLDGTFEPVESDEDELGGWGDKSYLKTQYREFDNIVEEQESQEEDPDLRDFLEAERRRREVMGEESEVELEGDAEEDDESVIDFTDPHWDAPKRERLRMARHRAREGPHEDQEDAEKGTYSDGDTLDTQRSSSEFDSEAANRLTWADSNDEMDLFNDDPDISAYDAEAIADLIREQNAQLALEGKMLVPEEEVDEFAYLLTGGGPSQQAGSFSPTPSGTTTLASAELTGSRRGTHPQATSTAFETPSKPFQMPMLLPNGNSARPTPTPSQHSDFSSTSTKVGSDPGFIIAQKPWIASSPGLASERFKRSSSRAGSDSGDASDATVTPTRPLRKSTLLKLQQEQADKPFSDPKAATPKASIPVSFASRKSTAIRSSPRACLEDQSKMLPPRQTGPPLRRKARSLAPLRSRAPRTARQTSSSHSDEEDEEESRIRWLGRNNRHLSSTLSEADDDEKGEDAACFTAPAIEGAPSCGGPGACSKTFCMSCGSSRSTLSSLLLL</sequence>
<dbReference type="AlphaFoldDB" id="A0A066WDL3"/>
<feature type="region of interest" description="Disordered" evidence="1">
    <location>
        <begin position="48"/>
        <end position="77"/>
    </location>
</feature>
<evidence type="ECO:0000313" key="2">
    <source>
        <dbReference type="EMBL" id="KDN52032.1"/>
    </source>
</evidence>
<dbReference type="EMBL" id="JMSN01000015">
    <property type="protein sequence ID" value="KDN52032.1"/>
    <property type="molecule type" value="Genomic_DNA"/>
</dbReference>
<feature type="compositionally biased region" description="Acidic residues" evidence="1">
    <location>
        <begin position="321"/>
        <end position="332"/>
    </location>
</feature>
<reference evidence="2 3" key="1">
    <citation type="submission" date="2014-05" db="EMBL/GenBank/DDBJ databases">
        <title>Draft genome sequence of a rare smut relative, Tilletiaria anomala UBC 951.</title>
        <authorList>
            <consortium name="DOE Joint Genome Institute"/>
            <person name="Toome M."/>
            <person name="Kuo A."/>
            <person name="Henrissat B."/>
            <person name="Lipzen A."/>
            <person name="Tritt A."/>
            <person name="Yoshinaga Y."/>
            <person name="Zane M."/>
            <person name="Barry K."/>
            <person name="Grigoriev I.V."/>
            <person name="Spatafora J.W."/>
            <person name="Aimea M.C."/>
        </authorList>
    </citation>
    <scope>NUCLEOTIDE SEQUENCE [LARGE SCALE GENOMIC DNA]</scope>
    <source>
        <strain evidence="2 3">UBC 951</strain>
    </source>
</reference>
<evidence type="ECO:0000256" key="1">
    <source>
        <dbReference type="SAM" id="MobiDB-lite"/>
    </source>
</evidence>
<feature type="compositionally biased region" description="Basic and acidic residues" evidence="1">
    <location>
        <begin position="278"/>
        <end position="292"/>
    </location>
</feature>
<keyword evidence="3" id="KW-1185">Reference proteome</keyword>
<feature type="compositionally biased region" description="Acidic residues" evidence="1">
    <location>
        <begin position="236"/>
        <end position="254"/>
    </location>
</feature>
<accession>A0A066WDL3</accession>
<dbReference type="GeneID" id="25266386"/>
<name>A0A066WDL3_TILAU</name>
<feature type="compositionally biased region" description="Basic and acidic residues" evidence="1">
    <location>
        <begin position="258"/>
        <end position="271"/>
    </location>
</feature>
<gene>
    <name evidence="2" type="ORF">K437DRAFT_272871</name>
</gene>